<dbReference type="Proteomes" id="UP000298154">
    <property type="component" value="Unassembled WGS sequence"/>
</dbReference>
<gene>
    <name evidence="1" type="ORF">E3T47_05215</name>
</gene>
<name>A0A4R9AQD1_9MICO</name>
<evidence type="ECO:0008006" key="3">
    <source>
        <dbReference type="Google" id="ProtNLM"/>
    </source>
</evidence>
<organism evidence="1 2">
    <name type="scientific">Cryobacterium ruanii</name>
    <dbReference type="NCBI Taxonomy" id="1259197"/>
    <lineage>
        <taxon>Bacteria</taxon>
        <taxon>Bacillati</taxon>
        <taxon>Actinomycetota</taxon>
        <taxon>Actinomycetes</taxon>
        <taxon>Micrococcales</taxon>
        <taxon>Microbacteriaceae</taxon>
        <taxon>Cryobacterium</taxon>
    </lineage>
</organism>
<dbReference type="EMBL" id="SOHK01000007">
    <property type="protein sequence ID" value="TFD67993.1"/>
    <property type="molecule type" value="Genomic_DNA"/>
</dbReference>
<reference evidence="1 2" key="1">
    <citation type="submission" date="2019-03" db="EMBL/GenBank/DDBJ databases">
        <title>Genomics of glacier-inhabiting Cryobacterium strains.</title>
        <authorList>
            <person name="Liu Q."/>
            <person name="Xin Y.-H."/>
        </authorList>
    </citation>
    <scope>NUCLEOTIDE SEQUENCE [LARGE SCALE GENOMIC DNA]</scope>
    <source>
        <strain evidence="1 2">Sr36</strain>
    </source>
</reference>
<evidence type="ECO:0000313" key="2">
    <source>
        <dbReference type="Proteomes" id="UP000298154"/>
    </source>
</evidence>
<evidence type="ECO:0000313" key="1">
    <source>
        <dbReference type="EMBL" id="TFD67993.1"/>
    </source>
</evidence>
<comment type="caution">
    <text evidence="1">The sequence shown here is derived from an EMBL/GenBank/DDBJ whole genome shotgun (WGS) entry which is preliminary data.</text>
</comment>
<sequence length="89" mass="9779">MLATGQLLGLIWKEGIVFPSCQFGRDPNQVATLVRPLIAAAVDLDYSGFGLTFWLYSPTTYFGGGPPVSYIGQPERLVEVFRTHAGSEW</sequence>
<keyword evidence="2" id="KW-1185">Reference proteome</keyword>
<proteinExistence type="predicted"/>
<accession>A0A4R9AQD1</accession>
<dbReference type="OrthoDB" id="4726228at2"/>
<dbReference type="AlphaFoldDB" id="A0A4R9AQD1"/>
<dbReference type="RefSeq" id="WP_134554886.1">
    <property type="nucleotide sequence ID" value="NZ_SOHK01000007.1"/>
</dbReference>
<protein>
    <recommendedName>
        <fullName evidence="3">DUF2384 domain-containing protein</fullName>
    </recommendedName>
</protein>